<keyword evidence="1" id="KW-0234">DNA repair</keyword>
<dbReference type="InterPro" id="IPR003593">
    <property type="entry name" value="AAA+_ATPase"/>
</dbReference>
<dbReference type="SUPFAM" id="SSF52540">
    <property type="entry name" value="P-loop containing nucleoside triphosphate hydrolases"/>
    <property type="match status" value="2"/>
</dbReference>
<protein>
    <recommendedName>
        <fullName evidence="1">ATP-dependent DNA helicase</fullName>
        <ecNumber evidence="1">5.6.2.3</ecNumber>
    </recommendedName>
</protein>
<reference evidence="3" key="2">
    <citation type="submission" date="2022-06" db="UniProtKB">
        <authorList>
            <consortium name="EnsemblMetazoa"/>
        </authorList>
    </citation>
    <scope>IDENTIFICATION</scope>
</reference>
<name>A0A8R2BAZ6_ACYPI</name>
<dbReference type="KEGG" id="api:103311492"/>
<dbReference type="AlphaFoldDB" id="A0A8R2BAZ6"/>
<dbReference type="GO" id="GO:0043139">
    <property type="term" value="F:5'-3' DNA helicase activity"/>
    <property type="evidence" value="ECO:0007669"/>
    <property type="project" value="UniProtKB-EC"/>
</dbReference>
<organism evidence="3 4">
    <name type="scientific">Acyrthosiphon pisum</name>
    <name type="common">Pea aphid</name>
    <dbReference type="NCBI Taxonomy" id="7029"/>
    <lineage>
        <taxon>Eukaryota</taxon>
        <taxon>Metazoa</taxon>
        <taxon>Ecdysozoa</taxon>
        <taxon>Arthropoda</taxon>
        <taxon>Hexapoda</taxon>
        <taxon>Insecta</taxon>
        <taxon>Pterygota</taxon>
        <taxon>Neoptera</taxon>
        <taxon>Paraneoptera</taxon>
        <taxon>Hemiptera</taxon>
        <taxon>Sternorrhyncha</taxon>
        <taxon>Aphidomorpha</taxon>
        <taxon>Aphidoidea</taxon>
        <taxon>Aphididae</taxon>
        <taxon>Macrosiphini</taxon>
        <taxon>Acyrthosiphon</taxon>
    </lineage>
</organism>
<evidence type="ECO:0000256" key="1">
    <source>
        <dbReference type="RuleBase" id="RU363044"/>
    </source>
</evidence>
<dbReference type="InterPro" id="IPR010285">
    <property type="entry name" value="DNA_helicase_pif1-like_DEAD"/>
</dbReference>
<reference evidence="4" key="1">
    <citation type="submission" date="2010-06" db="EMBL/GenBank/DDBJ databases">
        <authorList>
            <person name="Jiang H."/>
            <person name="Abraham K."/>
            <person name="Ali S."/>
            <person name="Alsbrooks S.L."/>
            <person name="Anim B.N."/>
            <person name="Anosike U.S."/>
            <person name="Attaway T."/>
            <person name="Bandaranaike D.P."/>
            <person name="Battles P.K."/>
            <person name="Bell S.N."/>
            <person name="Bell A.V."/>
            <person name="Beltran B."/>
            <person name="Bickham C."/>
            <person name="Bustamante Y."/>
            <person name="Caleb T."/>
            <person name="Canada A."/>
            <person name="Cardenas V."/>
            <person name="Carter K."/>
            <person name="Chacko J."/>
            <person name="Chandrabose M.N."/>
            <person name="Chavez D."/>
            <person name="Chavez A."/>
            <person name="Chen L."/>
            <person name="Chu H.-S."/>
            <person name="Claassen K.J."/>
            <person name="Cockrell R."/>
            <person name="Collins M."/>
            <person name="Cooper J.A."/>
            <person name="Cree A."/>
            <person name="Curry S.M."/>
            <person name="Da Y."/>
            <person name="Dao M.D."/>
            <person name="Das B."/>
            <person name="Davila M.-L."/>
            <person name="Davy-Carroll L."/>
            <person name="Denson S."/>
            <person name="Dinh H."/>
            <person name="Ebong V.E."/>
            <person name="Edwards J.R."/>
            <person name="Egan A."/>
            <person name="El-Daye J."/>
            <person name="Escobedo L."/>
            <person name="Fernandez S."/>
            <person name="Fernando P.R."/>
            <person name="Flagg N."/>
            <person name="Forbes L.D."/>
            <person name="Fowler R.G."/>
            <person name="Fu Q."/>
            <person name="Gabisi R.A."/>
            <person name="Ganer J."/>
            <person name="Garbino Pronczuk A."/>
            <person name="Garcia R.M."/>
            <person name="Garner T."/>
            <person name="Garrett T.E."/>
            <person name="Gonzalez D.A."/>
            <person name="Hamid H."/>
            <person name="Hawkins E.S."/>
            <person name="Hirani K."/>
            <person name="Hogues M.E."/>
            <person name="Hollins B."/>
            <person name="Hsiao C.-H."/>
            <person name="Jabil R."/>
            <person name="James M.L."/>
            <person name="Jhangiani S.N."/>
            <person name="Johnson B."/>
            <person name="Johnson Q."/>
            <person name="Joshi V."/>
            <person name="Kalu J.B."/>
            <person name="Kam C."/>
            <person name="Kashfia A."/>
            <person name="Keebler J."/>
            <person name="Kisamo H."/>
            <person name="Kovar C.L."/>
            <person name="Lago L.A."/>
            <person name="Lai C.-Y."/>
            <person name="Laidlaw J."/>
            <person name="Lara F."/>
            <person name="Le T.-K."/>
            <person name="Lee S.L."/>
            <person name="Legall F.H."/>
            <person name="Lemon S.J."/>
            <person name="Lewis L.R."/>
            <person name="Li B."/>
            <person name="Liu Y."/>
            <person name="Liu Y.-S."/>
            <person name="Lopez J."/>
            <person name="Lozado R.J."/>
            <person name="Lu J."/>
            <person name="Madu R.C."/>
            <person name="Maheshwari M."/>
            <person name="Maheshwari R."/>
            <person name="Malloy K."/>
            <person name="Martinez E."/>
            <person name="Mathew T."/>
            <person name="Mercado I.C."/>
            <person name="Mercado C."/>
            <person name="Meyer B."/>
            <person name="Montgomery K."/>
            <person name="Morgan M.B."/>
            <person name="Munidasa M."/>
            <person name="Nazareth L.V."/>
            <person name="Nelson J."/>
            <person name="Ng B.M."/>
            <person name="Nguyen N.B."/>
            <person name="Nguyen P.Q."/>
            <person name="Nguyen T."/>
            <person name="Obregon M."/>
            <person name="Okwuonu G.O."/>
            <person name="Onwere C.G."/>
            <person name="Orozco G."/>
            <person name="Parra A."/>
            <person name="Patel S."/>
            <person name="Patil S."/>
            <person name="Perez A."/>
            <person name="Perez Y."/>
            <person name="Pham C."/>
            <person name="Primus E.L."/>
            <person name="Pu L.-L."/>
            <person name="Puazo M."/>
            <person name="Qin X."/>
            <person name="Quiroz J.B."/>
            <person name="Reese J."/>
            <person name="Richards S."/>
            <person name="Rives C.M."/>
            <person name="Robberts R."/>
            <person name="Ruiz S.J."/>
            <person name="Ruiz M.J."/>
            <person name="Santibanez J."/>
            <person name="Schneider B.W."/>
            <person name="Sisson I."/>
            <person name="Smith M."/>
            <person name="Sodergren E."/>
            <person name="Song X.-Z."/>
            <person name="Song B.B."/>
            <person name="Summersgill H."/>
            <person name="Thelus R."/>
            <person name="Thornton R.D."/>
            <person name="Trejos Z.Y."/>
            <person name="Usmani K."/>
            <person name="Vattathil S."/>
            <person name="Villasana D."/>
            <person name="Walker D.L."/>
            <person name="Wang S."/>
            <person name="Wang K."/>
            <person name="White C.S."/>
            <person name="Williams A.C."/>
            <person name="Williamson J."/>
            <person name="Wilson K."/>
            <person name="Woghiren I.O."/>
            <person name="Woodworth J.R."/>
            <person name="Worley K.C."/>
            <person name="Wright R.A."/>
            <person name="Wu W."/>
            <person name="Young L."/>
            <person name="Zhang L."/>
            <person name="Zhang J."/>
            <person name="Zhu Y."/>
            <person name="Muzny D.M."/>
            <person name="Weinstock G."/>
            <person name="Gibbs R.A."/>
        </authorList>
    </citation>
    <scope>NUCLEOTIDE SEQUENCE [LARGE SCALE GENOMIC DNA]</scope>
    <source>
        <strain evidence="4">LSR1</strain>
    </source>
</reference>
<accession>A0A8R2BAZ6</accession>
<dbReference type="GO" id="GO:0000723">
    <property type="term" value="P:telomere maintenance"/>
    <property type="evidence" value="ECO:0007669"/>
    <property type="project" value="InterPro"/>
</dbReference>
<keyword evidence="1" id="KW-0067">ATP-binding</keyword>
<dbReference type="GO" id="GO:0006310">
    <property type="term" value="P:DNA recombination"/>
    <property type="evidence" value="ECO:0007669"/>
    <property type="project" value="UniProtKB-KW"/>
</dbReference>
<dbReference type="OrthoDB" id="6625912at2759"/>
<dbReference type="EnsemblMetazoa" id="XM_008191129.1">
    <property type="protein sequence ID" value="XP_008189351.1"/>
    <property type="gene ID" value="LOC103311492"/>
</dbReference>
<dbReference type="Pfam" id="PF05970">
    <property type="entry name" value="PIF1"/>
    <property type="match status" value="1"/>
</dbReference>
<dbReference type="PANTHER" id="PTHR47642">
    <property type="entry name" value="ATP-DEPENDENT DNA HELICASE"/>
    <property type="match status" value="1"/>
</dbReference>
<dbReference type="GO" id="GO:0006281">
    <property type="term" value="P:DNA repair"/>
    <property type="evidence" value="ECO:0007669"/>
    <property type="project" value="UniProtKB-KW"/>
</dbReference>
<dbReference type="EC" id="5.6.2.3" evidence="1"/>
<keyword evidence="4" id="KW-1185">Reference proteome</keyword>
<dbReference type="GeneID" id="103311492"/>
<dbReference type="PANTHER" id="PTHR47642:SF5">
    <property type="entry name" value="ATP-DEPENDENT DNA HELICASE"/>
    <property type="match status" value="1"/>
</dbReference>
<keyword evidence="1" id="KW-0227">DNA damage</keyword>
<dbReference type="GO" id="GO:0005524">
    <property type="term" value="F:ATP binding"/>
    <property type="evidence" value="ECO:0007669"/>
    <property type="project" value="UniProtKB-KW"/>
</dbReference>
<evidence type="ECO:0000259" key="2">
    <source>
        <dbReference type="SMART" id="SM00382"/>
    </source>
</evidence>
<dbReference type="InterPro" id="IPR027417">
    <property type="entry name" value="P-loop_NTPase"/>
</dbReference>
<keyword evidence="1" id="KW-0378">Hydrolase</keyword>
<feature type="domain" description="AAA+ ATPase" evidence="2">
    <location>
        <begin position="249"/>
        <end position="492"/>
    </location>
</feature>
<evidence type="ECO:0000313" key="3">
    <source>
        <dbReference type="EnsemblMetazoa" id="XP_008189351.1"/>
    </source>
</evidence>
<comment type="cofactor">
    <cofactor evidence="1">
        <name>Mg(2+)</name>
        <dbReference type="ChEBI" id="CHEBI:18420"/>
    </cofactor>
</comment>
<dbReference type="InterPro" id="IPR051055">
    <property type="entry name" value="PIF1_helicase"/>
</dbReference>
<dbReference type="GO" id="GO:0016787">
    <property type="term" value="F:hydrolase activity"/>
    <property type="evidence" value="ECO:0007669"/>
    <property type="project" value="UniProtKB-KW"/>
</dbReference>
<keyword evidence="1" id="KW-0347">Helicase</keyword>
<proteinExistence type="inferred from homology"/>
<keyword evidence="1" id="KW-0547">Nucleotide-binding</keyword>
<comment type="similarity">
    <text evidence="1">Belongs to the helicase family.</text>
</comment>
<dbReference type="Gene3D" id="3.40.50.300">
    <property type="entry name" value="P-loop containing nucleotide triphosphate hydrolases"/>
    <property type="match status" value="1"/>
</dbReference>
<evidence type="ECO:0000313" key="4">
    <source>
        <dbReference type="Proteomes" id="UP000007819"/>
    </source>
</evidence>
<sequence length="522" mass="60445">MAKSSVVTVYIPTIFPTERARIRKTMKELETLDDDCTNIWKENWFDKYEKRPEELRDVTLAQFVANYYINNKGIYTKRDTAKIIRYRNYDMADNYNDYRREMVLLHVPFQSEENDIIAENKFIQIYDDNKENILERRKEFESNLDVEKTLEICKKLCRETDEEQEDEDLLRAVEILHERDPYELLLRDPNSTANVDLQNATLHKLGAIAKKRENLMDYKQFYDLMRMANDQQRDLLMTIIHHLQTSIQEPFQIFFTGPAGTGKTFVISLIMEIYNRFADNDGYCNSYITCASTGKAAVAIDGTTVHTALRISLSKLLPLSSETLQLYRSLFRYVRVLVIDEISMISAELLHKIDNRLKQITGKNTDFGDIDVILIGDLRQLPPVRSTPIYKTIRTSMIGPHLWRKLKFYQLTTVMRQANVAFSQVLTKIGNGDPLEKNEFELIESRFFKKTDVAALCPNGVPTDVIIGSKNHEQEANFRIKLHKKSVIDTGGLPYEITFVIGKYYLITTNIDVNDGLCNGSA</sequence>
<comment type="catalytic activity">
    <reaction evidence="1">
        <text>ATP + H2O = ADP + phosphate + H(+)</text>
        <dbReference type="Rhea" id="RHEA:13065"/>
        <dbReference type="ChEBI" id="CHEBI:15377"/>
        <dbReference type="ChEBI" id="CHEBI:15378"/>
        <dbReference type="ChEBI" id="CHEBI:30616"/>
        <dbReference type="ChEBI" id="CHEBI:43474"/>
        <dbReference type="ChEBI" id="CHEBI:456216"/>
        <dbReference type="EC" id="5.6.2.3"/>
    </reaction>
</comment>
<dbReference type="Proteomes" id="UP000007819">
    <property type="component" value="Unassembled WGS sequence"/>
</dbReference>
<keyword evidence="1" id="KW-0233">DNA recombination</keyword>
<dbReference type="RefSeq" id="XP_008189351.1">
    <property type="nucleotide sequence ID" value="XM_008191129.1"/>
</dbReference>
<dbReference type="SMART" id="SM00382">
    <property type="entry name" value="AAA"/>
    <property type="match status" value="1"/>
</dbReference>